<evidence type="ECO:0000313" key="1">
    <source>
        <dbReference type="EMBL" id="GHI78163.1"/>
    </source>
</evidence>
<evidence type="ECO:0000313" key="2">
    <source>
        <dbReference type="Proteomes" id="UP000608522"/>
    </source>
</evidence>
<dbReference type="EMBL" id="BNED01000005">
    <property type="protein sequence ID" value="GHI78163.1"/>
    <property type="molecule type" value="Genomic_DNA"/>
</dbReference>
<comment type="caution">
    <text evidence="1">The sequence shown here is derived from an EMBL/GenBank/DDBJ whole genome shotgun (WGS) entry which is preliminary data.</text>
</comment>
<dbReference type="RefSeq" id="WP_202200047.1">
    <property type="nucleotide sequence ID" value="NZ_BAAATO010000001.1"/>
</dbReference>
<accession>A0ABQ3TCR6</accession>
<organism evidence="1 2">
    <name type="scientific">Streptomyces spororaveus</name>
    <dbReference type="NCBI Taxonomy" id="284039"/>
    <lineage>
        <taxon>Bacteria</taxon>
        <taxon>Bacillati</taxon>
        <taxon>Actinomycetota</taxon>
        <taxon>Actinomycetes</taxon>
        <taxon>Kitasatosporales</taxon>
        <taxon>Streptomycetaceae</taxon>
        <taxon>Streptomyces</taxon>
    </lineage>
</organism>
<protein>
    <recommendedName>
        <fullName evidence="3">Ferredoxin</fullName>
    </recommendedName>
</protein>
<reference evidence="2" key="1">
    <citation type="submission" date="2023-07" db="EMBL/GenBank/DDBJ databases">
        <title>Whole genome shotgun sequence of Streptomyces spororaveus NBRC 15456.</title>
        <authorList>
            <person name="Komaki H."/>
            <person name="Tamura T."/>
        </authorList>
    </citation>
    <scope>NUCLEOTIDE SEQUENCE [LARGE SCALE GENOMIC DNA]</scope>
    <source>
        <strain evidence="2">NBRC 15456</strain>
    </source>
</reference>
<sequence>MTHADSPAYWDPMPTARRLMATTQFEPRILKGRWEDRNWRNVPGPFYAGETDEMALGRMDAPDHICYDDDHGGGFGGVFVFRQPTDEGQVFDVLCGASLDLYEGYNWDGDDHWTVDSVRAWWADRGRVRAWAVAIAADWGAQTHPHWGYNNDPKYLGHYHDAARGHRDFVAHIDDGLEAYLRGYLFWLEQRREPKPGEALPRL</sequence>
<evidence type="ECO:0008006" key="3">
    <source>
        <dbReference type="Google" id="ProtNLM"/>
    </source>
</evidence>
<gene>
    <name evidence="1" type="ORF">Sspor_37240</name>
</gene>
<proteinExistence type="predicted"/>
<dbReference type="Proteomes" id="UP000608522">
    <property type="component" value="Unassembled WGS sequence"/>
</dbReference>
<name>A0ABQ3TCR6_9ACTN</name>
<keyword evidence="2" id="KW-1185">Reference proteome</keyword>